<keyword evidence="7" id="KW-0472">Membrane</keyword>
<reference evidence="8 9" key="1">
    <citation type="submission" date="2014-05" db="EMBL/GenBank/DDBJ databases">
        <title>Draft genome sequence of a rare smut relative, Tilletiaria anomala UBC 951.</title>
        <authorList>
            <consortium name="DOE Joint Genome Institute"/>
            <person name="Toome M."/>
            <person name="Kuo A."/>
            <person name="Henrissat B."/>
            <person name="Lipzen A."/>
            <person name="Tritt A."/>
            <person name="Yoshinaga Y."/>
            <person name="Zane M."/>
            <person name="Barry K."/>
            <person name="Grigoriev I.V."/>
            <person name="Spatafora J.W."/>
            <person name="Aimea M.C."/>
        </authorList>
    </citation>
    <scope>NUCLEOTIDE SEQUENCE [LARGE SCALE GENOMIC DNA]</scope>
    <source>
        <strain evidence="8 9">UBC 951</strain>
    </source>
</reference>
<keyword evidence="9" id="KW-1185">Reference proteome</keyword>
<protein>
    <recommendedName>
        <fullName evidence="10">Cation/H+ exchanger domain-containing protein</fullName>
    </recommendedName>
</protein>
<dbReference type="EMBL" id="JMSN01000045">
    <property type="protein sequence ID" value="KDN45074.1"/>
    <property type="molecule type" value="Genomic_DNA"/>
</dbReference>
<evidence type="ECO:0000256" key="3">
    <source>
        <dbReference type="ARBA" id="ARBA00023053"/>
    </source>
</evidence>
<evidence type="ECO:0000256" key="7">
    <source>
        <dbReference type="SAM" id="Phobius"/>
    </source>
</evidence>
<keyword evidence="7" id="KW-1133">Transmembrane helix</keyword>
<keyword evidence="7" id="KW-0812">Transmembrane</keyword>
<evidence type="ECO:0000256" key="1">
    <source>
        <dbReference type="ARBA" id="ARBA00022448"/>
    </source>
</evidence>
<evidence type="ECO:0000313" key="9">
    <source>
        <dbReference type="Proteomes" id="UP000027361"/>
    </source>
</evidence>
<evidence type="ECO:0008006" key="10">
    <source>
        <dbReference type="Google" id="ProtNLM"/>
    </source>
</evidence>
<dbReference type="GO" id="GO:0015297">
    <property type="term" value="F:antiporter activity"/>
    <property type="evidence" value="ECO:0007669"/>
    <property type="project" value="UniProtKB-KW"/>
</dbReference>
<proteinExistence type="predicted"/>
<dbReference type="RefSeq" id="XP_013243036.1">
    <property type="nucleotide sequence ID" value="XM_013387582.1"/>
</dbReference>
<dbReference type="GO" id="GO:0006814">
    <property type="term" value="P:sodium ion transport"/>
    <property type="evidence" value="ECO:0007669"/>
    <property type="project" value="UniProtKB-KW"/>
</dbReference>
<dbReference type="PANTHER" id="PTHR43562:SF3">
    <property type="entry name" value="SODIUM ION_PROTON EXCHANGER (EUROFUNG)"/>
    <property type="match status" value="1"/>
</dbReference>
<accession>A0A066W1W7</accession>
<keyword evidence="3" id="KW-0915">Sodium</keyword>
<name>A0A066W1W7_TILAU</name>
<keyword evidence="2" id="KW-0050">Antiport</keyword>
<keyword evidence="5" id="KW-0739">Sodium transport</keyword>
<feature type="region of interest" description="Disordered" evidence="6">
    <location>
        <begin position="133"/>
        <end position="171"/>
    </location>
</feature>
<dbReference type="AlphaFoldDB" id="A0A066W1W7"/>
<keyword evidence="4" id="KW-0406">Ion transport</keyword>
<evidence type="ECO:0000256" key="6">
    <source>
        <dbReference type="SAM" id="MobiDB-lite"/>
    </source>
</evidence>
<evidence type="ECO:0000256" key="2">
    <source>
        <dbReference type="ARBA" id="ARBA00022449"/>
    </source>
</evidence>
<evidence type="ECO:0000313" key="8">
    <source>
        <dbReference type="EMBL" id="KDN45074.1"/>
    </source>
</evidence>
<feature type="transmembrane region" description="Helical" evidence="7">
    <location>
        <begin position="94"/>
        <end position="117"/>
    </location>
</feature>
<evidence type="ECO:0000256" key="4">
    <source>
        <dbReference type="ARBA" id="ARBA00023065"/>
    </source>
</evidence>
<organism evidence="8 9">
    <name type="scientific">Tilletiaria anomala (strain ATCC 24038 / CBS 436.72 / UBC 951)</name>
    <dbReference type="NCBI Taxonomy" id="1037660"/>
    <lineage>
        <taxon>Eukaryota</taxon>
        <taxon>Fungi</taxon>
        <taxon>Dikarya</taxon>
        <taxon>Basidiomycota</taxon>
        <taxon>Ustilaginomycotina</taxon>
        <taxon>Exobasidiomycetes</taxon>
        <taxon>Georgefischeriales</taxon>
        <taxon>Tilletiariaceae</taxon>
        <taxon>Tilletiaria</taxon>
    </lineage>
</organism>
<dbReference type="Proteomes" id="UP000027361">
    <property type="component" value="Unassembled WGS sequence"/>
</dbReference>
<dbReference type="PANTHER" id="PTHR43562">
    <property type="entry name" value="NAPA-TYPE SODIUM/HYDROGEN ANTIPORTER"/>
    <property type="match status" value="1"/>
</dbReference>
<feature type="transmembrane region" description="Helical" evidence="7">
    <location>
        <begin position="60"/>
        <end position="82"/>
    </location>
</feature>
<dbReference type="HOGENOM" id="CLU_1161843_0_0_1"/>
<evidence type="ECO:0000256" key="5">
    <source>
        <dbReference type="ARBA" id="ARBA00023201"/>
    </source>
</evidence>
<dbReference type="OrthoDB" id="1288932at2759"/>
<dbReference type="GeneID" id="25264507"/>
<dbReference type="InParanoid" id="A0A066W1W7"/>
<gene>
    <name evidence="8" type="ORF">K437DRAFT_256730</name>
</gene>
<comment type="caution">
    <text evidence="8">The sequence shown here is derived from an EMBL/GenBank/DDBJ whole genome shotgun (WGS) entry which is preliminary data.</text>
</comment>
<sequence length="239" mass="26796">MITFVFVMFAFAVIANFISSSVLIGLCCAGALVCYIYDQFFQAFADSPLQWLHILDLKRAFGPITSVQILVLVPFVFASIANEILVKDLFVRQTAWYGIVYIVFMFLAKLAAGGVLLSFDPMTMLWTWVSKTTPKGHRGERETELRDDEAFSLPPGVEDRRAAAPSDPMGSASNVPQFYASTVPNHMHAPVPTTLSWSTASAHLELSLVARGDIRFLIINYPIRPDHRRYRRFCLVRGI</sequence>
<feature type="transmembrane region" description="Helical" evidence="7">
    <location>
        <begin position="6"/>
        <end position="37"/>
    </location>
</feature>
<keyword evidence="1" id="KW-0813">Transport</keyword>